<reference evidence="1" key="1">
    <citation type="journal article" date="2021" name="Genome Biol. Evol.">
        <title>The assembled and annotated genome of the fairy-ring fungus Marasmius oreades.</title>
        <authorList>
            <person name="Hiltunen M."/>
            <person name="Ament-Velasquez S.L."/>
            <person name="Johannesson H."/>
        </authorList>
    </citation>
    <scope>NUCLEOTIDE SEQUENCE</scope>
    <source>
        <strain evidence="1">03SP1</strain>
    </source>
</reference>
<sequence>MTPLQASPYSPAITELENNLSVVLDQLLSGGIGSGGTIGIGIAIDKIKIKERLRWDPALDMILGVCREHVGKYVLDFHSIAQAEALYDALQSGEVHLASEATVIALYCLSSHPKLYAARPFVTSGTCKTEDAIAHEKLLHLVLGAVKNKVKGSGLRVYFMSSDGESRCHQSFISMFLRGYLSSSDPLYKLLNRLLLFNLACGDDGMTPDFDWKHVLKQFRNVLLRLLRITLNNVTITIPILQQHLERDGMSSLISHSLLVPNDQQDVTLMLRLLNSIGNLSFPDNSFSPSLRATCLMLWLLGHLYHALLEAYLDIELRLKERLMRLSIVSHLVLALYSSDRGDFAPVQLYFDVQSMVKNIYFSVGKTKLDNPNADFHVILMGTDGLEKVFGMIRTMVGSDTNPDQLQLTN</sequence>
<evidence type="ECO:0000313" key="1">
    <source>
        <dbReference type="EMBL" id="KAG7085372.1"/>
    </source>
</evidence>
<protein>
    <submittedName>
        <fullName evidence="1">Uncharacterized protein</fullName>
    </submittedName>
</protein>
<dbReference type="OrthoDB" id="2691851at2759"/>
<dbReference type="EMBL" id="CM032191">
    <property type="protein sequence ID" value="KAG7085372.1"/>
    <property type="molecule type" value="Genomic_DNA"/>
</dbReference>
<dbReference type="RefSeq" id="XP_043001843.1">
    <property type="nucleotide sequence ID" value="XM_043159889.1"/>
</dbReference>
<gene>
    <name evidence="1" type="ORF">E1B28_002935</name>
</gene>
<organism evidence="1 2">
    <name type="scientific">Marasmius oreades</name>
    <name type="common">fairy-ring Marasmius</name>
    <dbReference type="NCBI Taxonomy" id="181124"/>
    <lineage>
        <taxon>Eukaryota</taxon>
        <taxon>Fungi</taxon>
        <taxon>Dikarya</taxon>
        <taxon>Basidiomycota</taxon>
        <taxon>Agaricomycotina</taxon>
        <taxon>Agaricomycetes</taxon>
        <taxon>Agaricomycetidae</taxon>
        <taxon>Agaricales</taxon>
        <taxon>Marasmiineae</taxon>
        <taxon>Marasmiaceae</taxon>
        <taxon>Marasmius</taxon>
    </lineage>
</organism>
<accession>A0A9P7RKZ5</accession>
<comment type="caution">
    <text evidence="1">The sequence shown here is derived from an EMBL/GenBank/DDBJ whole genome shotgun (WGS) entry which is preliminary data.</text>
</comment>
<dbReference type="GeneID" id="66072011"/>
<dbReference type="AlphaFoldDB" id="A0A9P7RKZ5"/>
<evidence type="ECO:0000313" key="2">
    <source>
        <dbReference type="Proteomes" id="UP001049176"/>
    </source>
</evidence>
<proteinExistence type="predicted"/>
<dbReference type="KEGG" id="more:E1B28_002935"/>
<keyword evidence="2" id="KW-1185">Reference proteome</keyword>
<name>A0A9P7RKZ5_9AGAR</name>
<dbReference type="Proteomes" id="UP001049176">
    <property type="component" value="Chromosome 11"/>
</dbReference>